<evidence type="ECO:0008006" key="4">
    <source>
        <dbReference type="Google" id="ProtNLM"/>
    </source>
</evidence>
<reference evidence="2" key="1">
    <citation type="submission" date="2022-08" db="EMBL/GenBank/DDBJ databases">
        <title>Draft genome sequencing of Roseisolibacter agri AW1220.</title>
        <authorList>
            <person name="Tobiishi Y."/>
            <person name="Tonouchi A."/>
        </authorList>
    </citation>
    <scope>NUCLEOTIDE SEQUENCE</scope>
    <source>
        <strain evidence="2">AW1220</strain>
    </source>
</reference>
<evidence type="ECO:0000313" key="3">
    <source>
        <dbReference type="Proteomes" id="UP001161325"/>
    </source>
</evidence>
<keyword evidence="1" id="KW-0732">Signal</keyword>
<dbReference type="RefSeq" id="WP_284348564.1">
    <property type="nucleotide sequence ID" value="NZ_BRXS01000001.1"/>
</dbReference>
<protein>
    <recommendedName>
        <fullName evidence="4">Lipoprotein</fullName>
    </recommendedName>
</protein>
<name>A0AA37V5G9_9BACT</name>
<dbReference type="Proteomes" id="UP001161325">
    <property type="component" value="Unassembled WGS sequence"/>
</dbReference>
<proteinExistence type="predicted"/>
<comment type="caution">
    <text evidence="2">The sequence shown here is derived from an EMBL/GenBank/DDBJ whole genome shotgun (WGS) entry which is preliminary data.</text>
</comment>
<feature type="signal peptide" evidence="1">
    <location>
        <begin position="1"/>
        <end position="20"/>
    </location>
</feature>
<keyword evidence="3" id="KW-1185">Reference proteome</keyword>
<dbReference type="AlphaFoldDB" id="A0AA37V5G9"/>
<accession>A0AA37V5G9</accession>
<dbReference type="PROSITE" id="PS51257">
    <property type="entry name" value="PROKAR_LIPOPROTEIN"/>
    <property type="match status" value="1"/>
</dbReference>
<dbReference type="InterPro" id="IPR045690">
    <property type="entry name" value="DUF6055"/>
</dbReference>
<dbReference type="EMBL" id="BRXS01000001">
    <property type="protein sequence ID" value="GLC24116.1"/>
    <property type="molecule type" value="Genomic_DNA"/>
</dbReference>
<gene>
    <name evidence="2" type="ORF">rosag_06290</name>
</gene>
<organism evidence="2 3">
    <name type="scientific">Roseisolibacter agri</name>
    <dbReference type="NCBI Taxonomy" id="2014610"/>
    <lineage>
        <taxon>Bacteria</taxon>
        <taxon>Pseudomonadati</taxon>
        <taxon>Gemmatimonadota</taxon>
        <taxon>Gemmatimonadia</taxon>
        <taxon>Gemmatimonadales</taxon>
        <taxon>Gemmatimonadaceae</taxon>
        <taxon>Roseisolibacter</taxon>
    </lineage>
</organism>
<evidence type="ECO:0000313" key="2">
    <source>
        <dbReference type="EMBL" id="GLC24116.1"/>
    </source>
</evidence>
<dbReference type="Pfam" id="PF19527">
    <property type="entry name" value="DUF6055"/>
    <property type="match status" value="1"/>
</dbReference>
<evidence type="ECO:0000256" key="1">
    <source>
        <dbReference type="SAM" id="SignalP"/>
    </source>
</evidence>
<dbReference type="NCBIfam" id="NF045524">
    <property type="entry name" value="MXAN_6640_HExxH"/>
    <property type="match status" value="1"/>
</dbReference>
<feature type="chain" id="PRO_5041438513" description="Lipoprotein" evidence="1">
    <location>
        <begin position="21"/>
        <end position="529"/>
    </location>
</feature>
<sequence>MASVRPLAAVLAALVVGACADDASAPLAPAVPAAPRLAVSPGQTQQELKSALDLIEDDYDAGALDKENVNRYREYAVSSPDKLPSKYRSSARGKDATLSMVQMARDWSTLSAATRKEIRDLRANGFGNLKQTKETAHYVLHYTTQGDWAVPARDADRNGTPDFIDAAAASWEQIWQREVVQLGYDAPKLTTDAAGNPTNKFHVYYKDMPYYGYCMPENVELTTTSPVPLGTASAWIAVENDFVGFPPNDEDVTGTEVVRTGALKVTQAHEFMHALQFNINVYQSGWLFESHATWAEDAVYDGINDWHWYINRFLRTPDLPVTSRFVYGSAFFLNWVSERAGVDAPRQIWLAARANTATEAVRLAGLGGSWASIAAFAPAQATLAIDDFSGGATSVIPNPNTTLLRRATHDAYPVSVQVPAATKQAANGAPWGLGSNFVDFVPTATSETLTLTVDGADGHAWRAYAILTSKSGTTSVEPITLNASSAGTLTVRGFGRSVAKVTLAVTIAAREGVQVPFSYGATLGGTLAN</sequence>